<dbReference type="InterPro" id="IPR000222">
    <property type="entry name" value="PP2C_BS"/>
</dbReference>
<keyword evidence="2 4" id="KW-0378">Hydrolase</keyword>
<feature type="region of interest" description="Disordered" evidence="5">
    <location>
        <begin position="329"/>
        <end position="372"/>
    </location>
</feature>
<dbReference type="Proteomes" id="UP001515480">
    <property type="component" value="Unassembled WGS sequence"/>
</dbReference>
<dbReference type="PROSITE" id="PS51746">
    <property type="entry name" value="PPM_2"/>
    <property type="match status" value="1"/>
</dbReference>
<dbReference type="SMART" id="SM00332">
    <property type="entry name" value="PP2Cc"/>
    <property type="match status" value="1"/>
</dbReference>
<evidence type="ECO:0000256" key="3">
    <source>
        <dbReference type="ARBA" id="ARBA00022912"/>
    </source>
</evidence>
<organism evidence="7 8">
    <name type="scientific">Prymnesium parvum</name>
    <name type="common">Toxic golden alga</name>
    <dbReference type="NCBI Taxonomy" id="97485"/>
    <lineage>
        <taxon>Eukaryota</taxon>
        <taxon>Haptista</taxon>
        <taxon>Haptophyta</taxon>
        <taxon>Prymnesiophyceae</taxon>
        <taxon>Prymnesiales</taxon>
        <taxon>Prymnesiaceae</taxon>
        <taxon>Prymnesium</taxon>
    </lineage>
</organism>
<reference evidence="7 8" key="1">
    <citation type="journal article" date="2024" name="Science">
        <title>Giant polyketide synthase enzymes in the biosynthesis of giant marine polyether toxins.</title>
        <authorList>
            <person name="Fallon T.R."/>
            <person name="Shende V.V."/>
            <person name="Wierzbicki I.H."/>
            <person name="Pendleton A.L."/>
            <person name="Watervoot N.F."/>
            <person name="Auber R.P."/>
            <person name="Gonzalez D.J."/>
            <person name="Wisecaver J.H."/>
            <person name="Moore B.S."/>
        </authorList>
    </citation>
    <scope>NUCLEOTIDE SEQUENCE [LARGE SCALE GENOMIC DNA]</scope>
    <source>
        <strain evidence="7 8">12B1</strain>
    </source>
</reference>
<name>A0AB34IKW3_PRYPA</name>
<evidence type="ECO:0000313" key="7">
    <source>
        <dbReference type="EMBL" id="KAL1500498.1"/>
    </source>
</evidence>
<evidence type="ECO:0000259" key="6">
    <source>
        <dbReference type="PROSITE" id="PS51746"/>
    </source>
</evidence>
<dbReference type="EMBL" id="JBGBPQ010000023">
    <property type="protein sequence ID" value="KAL1500498.1"/>
    <property type="molecule type" value="Genomic_DNA"/>
</dbReference>
<dbReference type="PROSITE" id="PS01032">
    <property type="entry name" value="PPM_1"/>
    <property type="match status" value="1"/>
</dbReference>
<comment type="similarity">
    <text evidence="4">Belongs to the PP2C family.</text>
</comment>
<dbReference type="PANTHER" id="PTHR47992">
    <property type="entry name" value="PROTEIN PHOSPHATASE"/>
    <property type="match status" value="1"/>
</dbReference>
<keyword evidence="8" id="KW-1185">Reference proteome</keyword>
<evidence type="ECO:0000256" key="2">
    <source>
        <dbReference type="ARBA" id="ARBA00022801"/>
    </source>
</evidence>
<dbReference type="SUPFAM" id="SSF81606">
    <property type="entry name" value="PP2C-like"/>
    <property type="match status" value="1"/>
</dbReference>
<dbReference type="CDD" id="cd00143">
    <property type="entry name" value="PP2Cc"/>
    <property type="match status" value="1"/>
</dbReference>
<feature type="compositionally biased region" description="Low complexity" evidence="5">
    <location>
        <begin position="352"/>
        <end position="371"/>
    </location>
</feature>
<keyword evidence="3 4" id="KW-0904">Protein phosphatase</keyword>
<keyword evidence="1" id="KW-0479">Metal-binding</keyword>
<evidence type="ECO:0000256" key="1">
    <source>
        <dbReference type="ARBA" id="ARBA00022723"/>
    </source>
</evidence>
<feature type="region of interest" description="Disordered" evidence="5">
    <location>
        <begin position="427"/>
        <end position="446"/>
    </location>
</feature>
<dbReference type="InterPro" id="IPR015655">
    <property type="entry name" value="PP2C"/>
</dbReference>
<protein>
    <recommendedName>
        <fullName evidence="6">PPM-type phosphatase domain-containing protein</fullName>
    </recommendedName>
</protein>
<dbReference type="InterPro" id="IPR001932">
    <property type="entry name" value="PPM-type_phosphatase-like_dom"/>
</dbReference>
<dbReference type="InterPro" id="IPR036457">
    <property type="entry name" value="PPM-type-like_dom_sf"/>
</dbReference>
<gene>
    <name evidence="7" type="ORF">AB1Y20_013155</name>
</gene>
<accession>A0AB34IKW3</accession>
<sequence length="612" mass="63458">MASAPAPAPPPAPPAPNPSPDPPPDPSATPQPPPPAPPLLRCALSAELGARALLRDPPFPPAAVGSFSCRGYRPSGSAAVPTVPKTNQDRGLVCHPFSAPRHALFAVFDGHGASGDRVAAYAAEQLPSLLLSHAALHADAQLALRESLARLDAALGAAPFDADESGCTALVCLLRAESLLVAHAGDSRAVLGGRRGARRLTADHTPDVASEAARIEACGGVGGALAGGLSMSRCLGDHAMRPAGVIAEAEVCELRLAAEDEWLLLGSDGVWQFVADEEAVDAVRPHGSASDACARLIGVASARWAEAAEEYCDDITAICVRLAGLWDEPPPPPPPRAEARGTASPKRRRSEIAAAAAAAPEASGEAPPAASDPLDAVEAELREAEEAAALEAALGVVRRHLGVVNKFPLVAATLRRIVRRWCAPASTPLPPSPASAPPPTSALPTSPHAALLHDVLRAAVGNGKGPRLARLRQPYADLFDAVSEHLSAFPPPLAADLAMWTFTAATHARLLRPERQLTPEAAAAALAQLIDVLHRLAAERRGGAIGGSLRGAVVAQLYEALEHLAHARGKHEWAKADVRRALDVATRAGCWSKEQRGAIERWASTSRALGYG</sequence>
<dbReference type="AlphaFoldDB" id="A0AB34IKW3"/>
<evidence type="ECO:0000256" key="5">
    <source>
        <dbReference type="SAM" id="MobiDB-lite"/>
    </source>
</evidence>
<comment type="caution">
    <text evidence="7">The sequence shown here is derived from an EMBL/GenBank/DDBJ whole genome shotgun (WGS) entry which is preliminary data.</text>
</comment>
<dbReference type="Gene3D" id="3.60.40.10">
    <property type="entry name" value="PPM-type phosphatase domain"/>
    <property type="match status" value="1"/>
</dbReference>
<dbReference type="GO" id="GO:0004722">
    <property type="term" value="F:protein serine/threonine phosphatase activity"/>
    <property type="evidence" value="ECO:0007669"/>
    <property type="project" value="InterPro"/>
</dbReference>
<feature type="compositionally biased region" description="Pro residues" evidence="5">
    <location>
        <begin position="1"/>
        <end position="38"/>
    </location>
</feature>
<evidence type="ECO:0000256" key="4">
    <source>
        <dbReference type="RuleBase" id="RU003465"/>
    </source>
</evidence>
<evidence type="ECO:0000313" key="8">
    <source>
        <dbReference type="Proteomes" id="UP001515480"/>
    </source>
</evidence>
<feature type="compositionally biased region" description="Pro residues" evidence="5">
    <location>
        <begin position="427"/>
        <end position="441"/>
    </location>
</feature>
<dbReference type="GO" id="GO:0046872">
    <property type="term" value="F:metal ion binding"/>
    <property type="evidence" value="ECO:0007669"/>
    <property type="project" value="UniProtKB-KW"/>
</dbReference>
<feature type="domain" description="PPM-type phosphatase" evidence="6">
    <location>
        <begin position="74"/>
        <end position="322"/>
    </location>
</feature>
<dbReference type="SMART" id="SM00331">
    <property type="entry name" value="PP2C_SIG"/>
    <property type="match status" value="1"/>
</dbReference>
<dbReference type="Pfam" id="PF00481">
    <property type="entry name" value="PP2C"/>
    <property type="match status" value="1"/>
</dbReference>
<proteinExistence type="inferred from homology"/>
<feature type="region of interest" description="Disordered" evidence="5">
    <location>
        <begin position="1"/>
        <end position="39"/>
    </location>
</feature>